<sequence length="87" mass="9715">LLIAAYAVFYVGYLLQTPDVRFDAWHGLFSNLAVKAATLLTLVCIIVHTTFGLWLVLTDYEKCTTLRSLLVFVFNNMALAYLAIGLV</sequence>
<dbReference type="GO" id="GO:0005886">
    <property type="term" value="C:plasma membrane"/>
    <property type="evidence" value="ECO:0007669"/>
    <property type="project" value="TreeGrafter"/>
</dbReference>
<evidence type="ECO:0000313" key="8">
    <source>
        <dbReference type="Proteomes" id="UP000307706"/>
    </source>
</evidence>
<feature type="non-terminal residue" evidence="7">
    <location>
        <position position="1"/>
    </location>
</feature>
<dbReference type="PANTHER" id="PTHR38689:SF1">
    <property type="entry name" value="SUCCINATE DEHYDROGENASE HYDROPHOBIC MEMBRANE ANCHOR SUBUNIT"/>
    <property type="match status" value="1"/>
</dbReference>
<evidence type="ECO:0000256" key="2">
    <source>
        <dbReference type="ARBA" id="ARBA00004050"/>
    </source>
</evidence>
<evidence type="ECO:0000256" key="3">
    <source>
        <dbReference type="ARBA" id="ARBA00004141"/>
    </source>
</evidence>
<dbReference type="OrthoDB" id="5612767at2"/>
<comment type="function">
    <text evidence="2">Membrane-anchoring subunit of succinate dehydrogenase (SDH).</text>
</comment>
<dbReference type="AlphaFoldDB" id="A0A5S3XAT5"/>
<dbReference type="GO" id="GO:0006099">
    <property type="term" value="P:tricarboxylic acid cycle"/>
    <property type="evidence" value="ECO:0007669"/>
    <property type="project" value="UniProtKB-UniPathway"/>
</dbReference>
<gene>
    <name evidence="7" type="primary">sdhD</name>
    <name evidence="7" type="ORF">CWB96_22950</name>
</gene>
<dbReference type="InterPro" id="IPR034804">
    <property type="entry name" value="SQR/QFR_C/D"/>
</dbReference>
<accession>A0A5S3XAT5</accession>
<feature type="non-terminal residue" evidence="7">
    <location>
        <position position="87"/>
    </location>
</feature>
<dbReference type="Proteomes" id="UP000307706">
    <property type="component" value="Unassembled WGS sequence"/>
</dbReference>
<keyword evidence="5 6" id="KW-1133">Transmembrane helix</keyword>
<comment type="subcellular location">
    <subcellularLocation>
        <location evidence="3">Membrane</location>
        <topology evidence="3">Multi-pass membrane protein</topology>
    </subcellularLocation>
</comment>
<dbReference type="Gene3D" id="1.20.1300.10">
    <property type="entry name" value="Fumarate reductase/succinate dehydrogenase, transmembrane subunit"/>
    <property type="match status" value="1"/>
</dbReference>
<dbReference type="SUPFAM" id="SSF81343">
    <property type="entry name" value="Fumarate reductase respiratory complex transmembrane subunits"/>
    <property type="match status" value="1"/>
</dbReference>
<reference evidence="8" key="2">
    <citation type="submission" date="2019-06" db="EMBL/GenBank/DDBJ databases">
        <title>Co-occurence of chitin degradation, pigmentation and bioactivity in marine Pseudoalteromonas.</title>
        <authorList>
            <person name="Sonnenschein E.C."/>
            <person name="Bech P.K."/>
        </authorList>
    </citation>
    <scope>NUCLEOTIDE SEQUENCE [LARGE SCALE GENOMIC DNA]</scope>
    <source>
        <strain evidence="8">S2231</strain>
    </source>
</reference>
<feature type="transmembrane region" description="Helical" evidence="6">
    <location>
        <begin position="36"/>
        <end position="57"/>
    </location>
</feature>
<comment type="cofactor">
    <cofactor evidence="1">
        <name>heme</name>
        <dbReference type="ChEBI" id="CHEBI:30413"/>
    </cofactor>
</comment>
<dbReference type="NCBIfam" id="TIGR02968">
    <property type="entry name" value="succ_dehyd_anc"/>
    <property type="match status" value="1"/>
</dbReference>
<dbReference type="GO" id="GO:0017004">
    <property type="term" value="P:cytochrome complex assembly"/>
    <property type="evidence" value="ECO:0007669"/>
    <property type="project" value="TreeGrafter"/>
</dbReference>
<dbReference type="UniPathway" id="UPA00223"/>
<reference evidence="7 8" key="1">
    <citation type="submission" date="2017-12" db="EMBL/GenBank/DDBJ databases">
        <authorList>
            <person name="Paulsen S."/>
            <person name="Gram L.K."/>
        </authorList>
    </citation>
    <scope>NUCLEOTIDE SEQUENCE [LARGE SCALE GENOMIC DNA]</scope>
    <source>
        <strain evidence="7 8">S2231</strain>
    </source>
</reference>
<protein>
    <submittedName>
        <fullName evidence="7">Succinate dehydrogenase, hydrophobic membrane anchor protein</fullName>
    </submittedName>
</protein>
<evidence type="ECO:0000256" key="6">
    <source>
        <dbReference type="SAM" id="Phobius"/>
    </source>
</evidence>
<keyword evidence="6" id="KW-0472">Membrane</keyword>
<evidence type="ECO:0000256" key="5">
    <source>
        <dbReference type="ARBA" id="ARBA00022989"/>
    </source>
</evidence>
<evidence type="ECO:0000313" key="7">
    <source>
        <dbReference type="EMBL" id="TMP50107.1"/>
    </source>
</evidence>
<evidence type="ECO:0000256" key="1">
    <source>
        <dbReference type="ARBA" id="ARBA00001971"/>
    </source>
</evidence>
<evidence type="ECO:0000256" key="4">
    <source>
        <dbReference type="ARBA" id="ARBA00022692"/>
    </source>
</evidence>
<name>A0A5S3XAT5_9GAMM</name>
<organism evidence="7 8">
    <name type="scientific">Pseudoalteromonas citrea</name>
    <dbReference type="NCBI Taxonomy" id="43655"/>
    <lineage>
        <taxon>Bacteria</taxon>
        <taxon>Pseudomonadati</taxon>
        <taxon>Pseudomonadota</taxon>
        <taxon>Gammaproteobacteria</taxon>
        <taxon>Alteromonadales</taxon>
        <taxon>Pseudoalteromonadaceae</taxon>
        <taxon>Pseudoalteromonas</taxon>
    </lineage>
</organism>
<proteinExistence type="predicted"/>
<dbReference type="GO" id="GO:0020037">
    <property type="term" value="F:heme binding"/>
    <property type="evidence" value="ECO:0007669"/>
    <property type="project" value="InterPro"/>
</dbReference>
<dbReference type="EMBL" id="PNCL01000314">
    <property type="protein sequence ID" value="TMP50107.1"/>
    <property type="molecule type" value="Genomic_DNA"/>
</dbReference>
<dbReference type="GO" id="GO:0009055">
    <property type="term" value="F:electron transfer activity"/>
    <property type="evidence" value="ECO:0007669"/>
    <property type="project" value="TreeGrafter"/>
</dbReference>
<comment type="caution">
    <text evidence="7">The sequence shown here is derived from an EMBL/GenBank/DDBJ whole genome shotgun (WGS) entry which is preliminary data.</text>
</comment>
<keyword evidence="4 6" id="KW-0812">Transmembrane</keyword>
<dbReference type="RefSeq" id="WP_138637268.1">
    <property type="nucleotide sequence ID" value="NZ_PNCL01000314.1"/>
</dbReference>
<dbReference type="PANTHER" id="PTHR38689">
    <property type="entry name" value="SUCCINATE DEHYDROGENASE HYDROPHOBIC MEMBRANE ANCHOR SUBUNIT"/>
    <property type="match status" value="1"/>
</dbReference>
<feature type="transmembrane region" description="Helical" evidence="6">
    <location>
        <begin position="69"/>
        <end position="86"/>
    </location>
</feature>
<dbReference type="InterPro" id="IPR014312">
    <property type="entry name" value="Succ_DH_anchor"/>
</dbReference>